<evidence type="ECO:0000259" key="6">
    <source>
        <dbReference type="Pfam" id="PF04932"/>
    </source>
</evidence>
<organism evidence="8 9">
    <name type="scientific">Thalassotalea psychrophila</name>
    <dbReference type="NCBI Taxonomy" id="3065647"/>
    <lineage>
        <taxon>Bacteria</taxon>
        <taxon>Pseudomonadati</taxon>
        <taxon>Pseudomonadota</taxon>
        <taxon>Gammaproteobacteria</taxon>
        <taxon>Alteromonadales</taxon>
        <taxon>Colwelliaceae</taxon>
        <taxon>Thalassotalea</taxon>
    </lineage>
</organism>
<proteinExistence type="predicted"/>
<keyword evidence="3 5" id="KW-1133">Transmembrane helix</keyword>
<name>A0ABY9TW19_9GAMM</name>
<dbReference type="EMBL" id="CP134145">
    <property type="protein sequence ID" value="WNC72983.1"/>
    <property type="molecule type" value="Genomic_DNA"/>
</dbReference>
<keyword evidence="4 5" id="KW-0472">Membrane</keyword>
<dbReference type="InterPro" id="IPR051533">
    <property type="entry name" value="WaaL-like"/>
</dbReference>
<feature type="transmembrane region" description="Helical" evidence="5">
    <location>
        <begin position="199"/>
        <end position="215"/>
    </location>
</feature>
<evidence type="ECO:0000313" key="9">
    <source>
        <dbReference type="Proteomes" id="UP001258994"/>
    </source>
</evidence>
<comment type="subcellular location">
    <subcellularLocation>
        <location evidence="1">Membrane</location>
        <topology evidence="1">Multi-pass membrane protein</topology>
    </subcellularLocation>
</comment>
<evidence type="ECO:0000256" key="1">
    <source>
        <dbReference type="ARBA" id="ARBA00004141"/>
    </source>
</evidence>
<dbReference type="InterPro" id="IPR007016">
    <property type="entry name" value="O-antigen_ligase-rel_domated"/>
</dbReference>
<reference evidence="9" key="1">
    <citation type="submission" date="2023-09" db="EMBL/GenBank/DDBJ databases">
        <authorList>
            <person name="Li S."/>
            <person name="Li X."/>
            <person name="Zhang C."/>
            <person name="Zhao Z."/>
        </authorList>
    </citation>
    <scope>NUCLEOTIDE SEQUENCE [LARGE SCALE GENOMIC DNA]</scope>
    <source>
        <strain evidence="9">SQ149</strain>
    </source>
</reference>
<feature type="transmembrane region" description="Helical" evidence="5">
    <location>
        <begin position="221"/>
        <end position="239"/>
    </location>
</feature>
<feature type="transmembrane region" description="Helical" evidence="5">
    <location>
        <begin position="426"/>
        <end position="446"/>
    </location>
</feature>
<evidence type="ECO:0000256" key="5">
    <source>
        <dbReference type="SAM" id="Phobius"/>
    </source>
</evidence>
<dbReference type="Pfam" id="PF04932">
    <property type="entry name" value="Wzy_C"/>
    <property type="match status" value="1"/>
</dbReference>
<feature type="transmembrane region" description="Helical" evidence="5">
    <location>
        <begin position="9"/>
        <end position="27"/>
    </location>
</feature>
<feature type="transmembrane region" description="Helical" evidence="5">
    <location>
        <begin position="387"/>
        <end position="406"/>
    </location>
</feature>
<feature type="transmembrane region" description="Helical" evidence="5">
    <location>
        <begin position="92"/>
        <end position="110"/>
    </location>
</feature>
<evidence type="ECO:0000256" key="3">
    <source>
        <dbReference type="ARBA" id="ARBA00022989"/>
    </source>
</evidence>
<feature type="domain" description="O-antigen ligase-related" evidence="6">
    <location>
        <begin position="204"/>
        <end position="350"/>
    </location>
</feature>
<feature type="transmembrane region" description="Helical" evidence="5">
    <location>
        <begin position="69"/>
        <end position="86"/>
    </location>
</feature>
<evidence type="ECO:0000256" key="4">
    <source>
        <dbReference type="ARBA" id="ARBA00023136"/>
    </source>
</evidence>
<keyword evidence="2 5" id="KW-0812">Transmembrane</keyword>
<evidence type="ECO:0000256" key="2">
    <source>
        <dbReference type="ARBA" id="ARBA00022692"/>
    </source>
</evidence>
<feature type="transmembrane region" description="Helical" evidence="5">
    <location>
        <begin position="39"/>
        <end position="57"/>
    </location>
</feature>
<feature type="transmembrane region" description="Helical" evidence="5">
    <location>
        <begin position="246"/>
        <end position="263"/>
    </location>
</feature>
<feature type="transmembrane region" description="Helical" evidence="5">
    <location>
        <begin position="335"/>
        <end position="358"/>
    </location>
</feature>
<accession>A0ABY9TW19</accession>
<dbReference type="PANTHER" id="PTHR37422:SF21">
    <property type="entry name" value="EXOQ-LIKE PROTEIN"/>
    <property type="match status" value="1"/>
</dbReference>
<sequence>MQFNFHKAYQLTLLFFTIIGMHVVTFMPRGSGLYVSSNMIGWGVVSLLISYGFWYVYKNKAITYSKLSLYVVSGVLLLILPVTYSNSSLDNFLPRLIALIAGVLFLFSLYQCKFGLTDRVKILNIFLIGILIEGILGFLQFFVFNFLEWDFGYYDLLNLRPSGVFRQPNIMASFMASGIVISLFLLYKEINNLNKKILYIYYSVLFICSTILLILQSKTGYLGLLLSLLLLIPVIFKHFNRVKVGIIFILLGLIWGIISLNIIKGVERGEKLYTDGGIRLDIINVGFDIFEKSPLLGHGYGNFERVYRSAHIKKMKTEESLGEPLENLHHPHNEILFWGIEGGIVALFGLLILIIGFIQIFPRNMLRENSALLSLLVPILLHTQFEYPFYTSLIHLLLFITLIWYIDESLNNSREKNIGKNEATKYIGILIPILVIPFMVSGLHTMKSMSDFHESKYKDVQYLLNVKNDLIWHDYISRIYQNIYFNKGMKTGDVDSLTSYIVWGLNYVETKPRVKIYDNMIKSIQLIESKGNEYNYETKVKIFTDAKLMYPKVFTYKIVKG</sequence>
<protein>
    <submittedName>
        <fullName evidence="8">Wzy polymerase domain-containing protein</fullName>
    </submittedName>
</protein>
<feature type="transmembrane region" description="Helical" evidence="5">
    <location>
        <begin position="122"/>
        <end position="147"/>
    </location>
</feature>
<evidence type="ECO:0000313" key="8">
    <source>
        <dbReference type="EMBL" id="WNC72983.1"/>
    </source>
</evidence>
<evidence type="ECO:0000259" key="7">
    <source>
        <dbReference type="Pfam" id="PF11846"/>
    </source>
</evidence>
<keyword evidence="9" id="KW-1185">Reference proteome</keyword>
<dbReference type="Pfam" id="PF11846">
    <property type="entry name" value="Wzy_C_2"/>
    <property type="match status" value="1"/>
</dbReference>
<gene>
    <name evidence="8" type="ORF">RGQ13_03100</name>
</gene>
<dbReference type="Proteomes" id="UP001258994">
    <property type="component" value="Chromosome"/>
</dbReference>
<dbReference type="PANTHER" id="PTHR37422">
    <property type="entry name" value="TEICHURONIC ACID BIOSYNTHESIS PROTEIN TUAE"/>
    <property type="match status" value="1"/>
</dbReference>
<feature type="transmembrane region" description="Helical" evidence="5">
    <location>
        <begin position="167"/>
        <end position="187"/>
    </location>
</feature>
<dbReference type="RefSeq" id="WP_348392096.1">
    <property type="nucleotide sequence ID" value="NZ_CP134145.1"/>
</dbReference>
<dbReference type="InterPro" id="IPR021797">
    <property type="entry name" value="Wzy_C_2"/>
</dbReference>
<feature type="domain" description="Virulence factor membrane-bound polymerase C-terminal" evidence="7">
    <location>
        <begin position="371"/>
        <end position="526"/>
    </location>
</feature>